<dbReference type="GO" id="GO:0006508">
    <property type="term" value="P:proteolysis"/>
    <property type="evidence" value="ECO:0007669"/>
    <property type="project" value="UniProtKB-KW"/>
</dbReference>
<name>H2C7C0_9CREN</name>
<keyword evidence="3" id="KW-0479">Metal-binding</keyword>
<evidence type="ECO:0000313" key="11">
    <source>
        <dbReference type="Proteomes" id="UP000003980"/>
    </source>
</evidence>
<comment type="cofactor">
    <cofactor evidence="1">
        <name>Ca(2+)</name>
        <dbReference type="ChEBI" id="CHEBI:29108"/>
    </cofactor>
</comment>
<evidence type="ECO:0000256" key="5">
    <source>
        <dbReference type="ARBA" id="ARBA00022825"/>
    </source>
</evidence>
<accession>H2C7C0</accession>
<dbReference type="PROSITE" id="PS00138">
    <property type="entry name" value="SUBTILASE_SER"/>
    <property type="match status" value="1"/>
</dbReference>
<dbReference type="SUPFAM" id="SSF52743">
    <property type="entry name" value="Subtilisin-like"/>
    <property type="match status" value="1"/>
</dbReference>
<dbReference type="AlphaFoldDB" id="H2C7C0"/>
<organism evidence="10 11">
    <name type="scientific">Metallosphaera yellowstonensis MK1</name>
    <dbReference type="NCBI Taxonomy" id="671065"/>
    <lineage>
        <taxon>Archaea</taxon>
        <taxon>Thermoproteota</taxon>
        <taxon>Thermoprotei</taxon>
        <taxon>Sulfolobales</taxon>
        <taxon>Sulfolobaceae</taxon>
        <taxon>Metallosphaera</taxon>
    </lineage>
</organism>
<dbReference type="Gene3D" id="3.40.50.200">
    <property type="entry name" value="Peptidase S8/S53 domain"/>
    <property type="match status" value="1"/>
</dbReference>
<dbReference type="PANTHER" id="PTHR14218:SF15">
    <property type="entry name" value="TRIPEPTIDYL-PEPTIDASE 1"/>
    <property type="match status" value="1"/>
</dbReference>
<keyword evidence="8" id="KW-1133">Transmembrane helix</keyword>
<feature type="domain" description="Peptidase S53" evidence="9">
    <location>
        <begin position="199"/>
        <end position="569"/>
    </location>
</feature>
<dbReference type="PIRSF" id="PIRSF032623">
    <property type="entry name" value="Peptidase_SSO2181_prd"/>
    <property type="match status" value="1"/>
</dbReference>
<dbReference type="Pfam" id="PF09286">
    <property type="entry name" value="Pro-kuma_activ"/>
    <property type="match status" value="1"/>
</dbReference>
<evidence type="ECO:0000256" key="3">
    <source>
        <dbReference type="ARBA" id="ARBA00022723"/>
    </source>
</evidence>
<dbReference type="InterPro" id="IPR015366">
    <property type="entry name" value="S53_propep"/>
</dbReference>
<dbReference type="SMART" id="SM00944">
    <property type="entry name" value="Pro-kuma_activ"/>
    <property type="match status" value="1"/>
</dbReference>
<keyword evidence="2 10" id="KW-0645">Protease</keyword>
<dbReference type="Proteomes" id="UP000003980">
    <property type="component" value="Unassembled WGS sequence"/>
</dbReference>
<dbReference type="InterPro" id="IPR036852">
    <property type="entry name" value="Peptidase_S8/S53_dom_sf"/>
</dbReference>
<keyword evidence="7" id="KW-0865">Zymogen</keyword>
<reference evidence="10 11" key="1">
    <citation type="submission" date="2012-01" db="EMBL/GenBank/DDBJ databases">
        <title>Improved High-Quality Draft sequence of Metallosphaera yellowstonensis MK1.</title>
        <authorList>
            <consortium name="US DOE Joint Genome Institute"/>
            <person name="Lucas S."/>
            <person name="Han J."/>
            <person name="Cheng J.-F."/>
            <person name="Goodwin L."/>
            <person name="Pitluck S."/>
            <person name="Peters L."/>
            <person name="Teshima H."/>
            <person name="Detter J.C."/>
            <person name="Han C."/>
            <person name="Tapia R."/>
            <person name="Land M."/>
            <person name="Hauser L."/>
            <person name="Kyrpides N."/>
            <person name="Kozubal M."/>
            <person name="Macur R.E."/>
            <person name="Jay Z."/>
            <person name="Inskeep W."/>
            <person name="Woyke T."/>
        </authorList>
    </citation>
    <scope>NUCLEOTIDE SEQUENCE [LARGE SCALE GENOMIC DNA]</scope>
    <source>
        <strain evidence="10 11">MK1</strain>
    </source>
</reference>
<dbReference type="SUPFAM" id="SSF54897">
    <property type="entry name" value="Protease propeptides/inhibitors"/>
    <property type="match status" value="1"/>
</dbReference>
<proteinExistence type="predicted"/>
<dbReference type="GO" id="GO:0046872">
    <property type="term" value="F:metal ion binding"/>
    <property type="evidence" value="ECO:0007669"/>
    <property type="project" value="UniProtKB-KW"/>
</dbReference>
<dbReference type="RefSeq" id="WP_009074070.1">
    <property type="nucleotide sequence ID" value="NZ_JH597770.1"/>
</dbReference>
<dbReference type="PANTHER" id="PTHR14218">
    <property type="entry name" value="PROTEASE S8 TRIPEPTIDYL PEPTIDASE I CLN2"/>
    <property type="match status" value="1"/>
</dbReference>
<dbReference type="InterPro" id="IPR023828">
    <property type="entry name" value="Peptidase_S8_Ser-AS"/>
</dbReference>
<dbReference type="STRING" id="671065.MetMK1DRAFT_00024690"/>
<evidence type="ECO:0000256" key="2">
    <source>
        <dbReference type="ARBA" id="ARBA00022670"/>
    </source>
</evidence>
<dbReference type="GO" id="GO:0004252">
    <property type="term" value="F:serine-type endopeptidase activity"/>
    <property type="evidence" value="ECO:0007669"/>
    <property type="project" value="InterPro"/>
</dbReference>
<keyword evidence="8" id="KW-0472">Membrane</keyword>
<dbReference type="InterPro" id="IPR017001">
    <property type="entry name" value="Pept_S53_physarolisin-II_arc"/>
</dbReference>
<protein>
    <submittedName>
        <fullName evidence="10">Putative protease</fullName>
    </submittedName>
</protein>
<keyword evidence="5" id="KW-0720">Serine protease</keyword>
<dbReference type="InterPro" id="IPR030400">
    <property type="entry name" value="Sedolisin_dom"/>
</dbReference>
<dbReference type="InterPro" id="IPR050819">
    <property type="entry name" value="Tripeptidyl-peptidase_I"/>
</dbReference>
<evidence type="ECO:0000256" key="8">
    <source>
        <dbReference type="SAM" id="Phobius"/>
    </source>
</evidence>
<dbReference type="CDD" id="cd04056">
    <property type="entry name" value="Peptidases_S53"/>
    <property type="match status" value="1"/>
</dbReference>
<evidence type="ECO:0000313" key="10">
    <source>
        <dbReference type="EMBL" id="EHP68046.1"/>
    </source>
</evidence>
<keyword evidence="11" id="KW-1185">Reference proteome</keyword>
<sequence length="1275" mass="137965">MKVSLIVIGLVIMSSIPVIQSTAYAQYYGPQFQGISQGSLPESAGVCISVFIPPKDMNYLLLLAQEVGNHQIKPLNRTQLISLFGNVEEEANLVHYFKSKGFHVVYQSPFSLMVLANASLVEQVFQTKLGLFNDQGEIYYRPLTPPVVPLQLEGVLIAGLTNFTQIMPEDIVLGRLGTQGLIPSTSPTNYYGFQFSALYYTPQELQGAYNVTPAGKNVTVAVIDAYGDPELVQDLKSFDIQFHLPPINLTILPVGAYHPIFGIFSGWDAETALDVEAVHTMAPYAHVIAVIASNPGAALFNAVDLVVSEDLAQVVSMSWGLPENVIGASGFYAYFQGMSTPNYPFLDYYFALGAAEGITFFASSGDTGAYDGTTTTYGGVNFPASSPFVTAVGGTSLYLNVTKGSLENKNASANYGFETAWSVLPQYFYPSVSSVSSGGGMSTLFPAPWYQIKYLHANMRELPDVAADANPYTGMIVYVEGVQEVIGGTSLASPLWAGMIADAESVLGHPLGLLNPALYWIMNSSLYDKAFHPIYQGFNGLYSSRNGYNMVTGLGSPNYGYLLAAFKEYESLNQLEVSVSTFSSNSTYPWYPYNATVKVVAYISLENGTIVDQGNFSAYIYTTSGFLRTVPLIFNGTYWNGEFTVSPGDPANIWSVIVNGTSSGLGGVGQTDIDIGDSLVIVQPVPFPFSFPLPLNEPIPIQVQLTSVNGTPLSNMTVNAYLIRDGKTVLNLTLLQVPQQPGIYENQFSLLPGMPQGTYLLVVNSSLGSAYTYLYFGPAVYGTVYTPVIDGMPGVAPGQNVTFFSATISSFGLGLFSSNVTALVYHNGTLVAQVPLVPAPESIQYGVFYLFGLKEANFTIPSNFTQGLYQVIYEASVNTSVGIEEGNFTTWFYVLPSQLLVSLNVTPVVYEGQQVNVMANIRYPNGSEVTQGSFTLTLIPSGTGYESLLEEFSFGVPLQYNSSLREWVGHFQVPSYINGSMFRGSQPGVISGPWKAIVEGTSALGYPAFYVTDLQVMPLTFLGNVVLEQGDSVYSSLYNGSSYSLYQVYSPLMTVKGTNVNLYDSSAGTLILIDAKAYVVDSTLSKVILENSTLIVESSTISGEGPVINSVGSNVTLISTVVKSNNYAFNVSGGDVLLQGATITAPKIAISVPQILNVTSVVKHKFEIVNVTVTPGYTPVELLLNGIPQNFTYSEEAGVLELHIPFNSSSLPSGIYTYQLTLKNGLTYNLTFRVDNLYEQLSLQSQIFNLEVILISVASILGALLVYLFFRVMRR</sequence>
<evidence type="ECO:0000256" key="1">
    <source>
        <dbReference type="ARBA" id="ARBA00001913"/>
    </source>
</evidence>
<dbReference type="EMBL" id="JH597770">
    <property type="protein sequence ID" value="EHP68046.1"/>
    <property type="molecule type" value="Genomic_DNA"/>
</dbReference>
<keyword evidence="8" id="KW-0812">Transmembrane</keyword>
<evidence type="ECO:0000259" key="9">
    <source>
        <dbReference type="PROSITE" id="PS51695"/>
    </source>
</evidence>
<evidence type="ECO:0000256" key="4">
    <source>
        <dbReference type="ARBA" id="ARBA00022801"/>
    </source>
</evidence>
<dbReference type="eggNOG" id="arCOG03665">
    <property type="taxonomic scope" value="Archaea"/>
</dbReference>
<evidence type="ECO:0000256" key="7">
    <source>
        <dbReference type="ARBA" id="ARBA00023145"/>
    </source>
</evidence>
<dbReference type="GO" id="GO:0008240">
    <property type="term" value="F:tripeptidyl-peptidase activity"/>
    <property type="evidence" value="ECO:0007669"/>
    <property type="project" value="TreeGrafter"/>
</dbReference>
<dbReference type="OrthoDB" id="56693at2157"/>
<gene>
    <name evidence="10" type="ORF">MetMK1DRAFT_00024690</name>
</gene>
<dbReference type="PROSITE" id="PS51695">
    <property type="entry name" value="SEDOLISIN"/>
    <property type="match status" value="1"/>
</dbReference>
<keyword evidence="4" id="KW-0378">Hydrolase</keyword>
<keyword evidence="6" id="KW-0106">Calcium</keyword>
<evidence type="ECO:0000256" key="6">
    <source>
        <dbReference type="ARBA" id="ARBA00022837"/>
    </source>
</evidence>
<dbReference type="HOGENOM" id="CLU_006754_0_0_2"/>
<feature type="transmembrane region" description="Helical" evidence="8">
    <location>
        <begin position="1247"/>
        <end position="1270"/>
    </location>
</feature>